<dbReference type="EMBL" id="LR797041">
    <property type="protein sequence ID" value="CAB4182386.1"/>
    <property type="molecule type" value="Genomic_DNA"/>
</dbReference>
<accession>A0A6J5QIZ9</accession>
<gene>
    <name evidence="1" type="ORF">UFOVP1090_9</name>
</gene>
<dbReference type="CDD" id="cd02440">
    <property type="entry name" value="AdoMet_MTases"/>
    <property type="match status" value="1"/>
</dbReference>
<evidence type="ECO:0000313" key="1">
    <source>
        <dbReference type="EMBL" id="CAB4182386.1"/>
    </source>
</evidence>
<dbReference type="Gene3D" id="3.40.50.150">
    <property type="entry name" value="Vaccinia Virus protein VP39"/>
    <property type="match status" value="1"/>
</dbReference>
<dbReference type="InterPro" id="IPR029063">
    <property type="entry name" value="SAM-dependent_MTases_sf"/>
</dbReference>
<reference evidence="1" key="1">
    <citation type="submission" date="2020-05" db="EMBL/GenBank/DDBJ databases">
        <authorList>
            <person name="Chiriac C."/>
            <person name="Salcher M."/>
            <person name="Ghai R."/>
            <person name="Kavagutti S V."/>
        </authorList>
    </citation>
    <scope>NUCLEOTIDE SEQUENCE</scope>
</reference>
<name>A0A6J5QIZ9_9CAUD</name>
<dbReference type="SUPFAM" id="SSF53335">
    <property type="entry name" value="S-adenosyl-L-methionine-dependent methyltransferases"/>
    <property type="match status" value="1"/>
</dbReference>
<sequence>MSNAAGKKIDTTYLSLDTAEERGFIHRDYIAHCLRWSHFIKFISQSKRYESATIVDIGCGRELPLAKTMYSSRFIPTKFHAVDVGPIDAEAISAFHSGKFPIEFHPKTDFINWAKGRERTADFITCFECLEHVEPAHMLAMLDAMRSVLKPGGVAFISTPCWDVVSCAANHVNEMRYEALGAVFEENGFTIQEVFGTFASIREYEPHLAPAHKEAFNDLRSYYDVNLLACIFAPFYPQYSRNCLWQITPRPSCNDARQFEPLALAPKPWGSSEIWYEMDRNGSATPTA</sequence>
<proteinExistence type="predicted"/>
<protein>
    <submittedName>
        <fullName evidence="1">AdoMet_MTases domain containing protein</fullName>
    </submittedName>
</protein>
<dbReference type="Pfam" id="PF13489">
    <property type="entry name" value="Methyltransf_23"/>
    <property type="match status" value="1"/>
</dbReference>
<organism evidence="1">
    <name type="scientific">uncultured Caudovirales phage</name>
    <dbReference type="NCBI Taxonomy" id="2100421"/>
    <lineage>
        <taxon>Viruses</taxon>
        <taxon>Duplodnaviria</taxon>
        <taxon>Heunggongvirae</taxon>
        <taxon>Uroviricota</taxon>
        <taxon>Caudoviricetes</taxon>
        <taxon>Peduoviridae</taxon>
        <taxon>Maltschvirus</taxon>
        <taxon>Maltschvirus maltsch</taxon>
    </lineage>
</organism>